<dbReference type="Proteomes" id="UP001345963">
    <property type="component" value="Unassembled WGS sequence"/>
</dbReference>
<reference evidence="2 3" key="1">
    <citation type="submission" date="2021-07" db="EMBL/GenBank/DDBJ databases">
        <authorList>
            <person name="Palmer J.M."/>
        </authorList>
    </citation>
    <scope>NUCLEOTIDE SEQUENCE [LARGE SCALE GENOMIC DNA]</scope>
    <source>
        <strain evidence="2 3">AT_MEX2019</strain>
        <tissue evidence="2">Muscle</tissue>
    </source>
</reference>
<proteinExistence type="predicted"/>
<name>A0ABU7ALJ8_9TELE</name>
<keyword evidence="3" id="KW-1185">Reference proteome</keyword>
<organism evidence="2 3">
    <name type="scientific">Ataeniobius toweri</name>
    <dbReference type="NCBI Taxonomy" id="208326"/>
    <lineage>
        <taxon>Eukaryota</taxon>
        <taxon>Metazoa</taxon>
        <taxon>Chordata</taxon>
        <taxon>Craniata</taxon>
        <taxon>Vertebrata</taxon>
        <taxon>Euteleostomi</taxon>
        <taxon>Actinopterygii</taxon>
        <taxon>Neopterygii</taxon>
        <taxon>Teleostei</taxon>
        <taxon>Neoteleostei</taxon>
        <taxon>Acanthomorphata</taxon>
        <taxon>Ovalentaria</taxon>
        <taxon>Atherinomorphae</taxon>
        <taxon>Cyprinodontiformes</taxon>
        <taxon>Goodeidae</taxon>
        <taxon>Ataeniobius</taxon>
    </lineage>
</organism>
<evidence type="ECO:0000313" key="3">
    <source>
        <dbReference type="Proteomes" id="UP001345963"/>
    </source>
</evidence>
<feature type="region of interest" description="Disordered" evidence="1">
    <location>
        <begin position="17"/>
        <end position="45"/>
    </location>
</feature>
<protein>
    <submittedName>
        <fullName evidence="2">Uncharacterized protein</fullName>
    </submittedName>
</protein>
<sequence length="111" mass="11958">MASVQPVALLSAPGVKSLTGQRHAGGDSASRLGAAVRQPSAGEELSDPVLQQRVMLFTSKHQLHCRSDLHGSHSRLLVFPRFYRVSSGLCDNAGPNDSTCLRFVDAQLWCV</sequence>
<comment type="caution">
    <text evidence="2">The sequence shown here is derived from an EMBL/GenBank/DDBJ whole genome shotgun (WGS) entry which is preliminary data.</text>
</comment>
<evidence type="ECO:0000256" key="1">
    <source>
        <dbReference type="SAM" id="MobiDB-lite"/>
    </source>
</evidence>
<gene>
    <name evidence="2" type="ORF">ATANTOWER_032064</name>
</gene>
<accession>A0ABU7ALJ8</accession>
<dbReference type="EMBL" id="JAHUTI010020596">
    <property type="protein sequence ID" value="MED6238909.1"/>
    <property type="molecule type" value="Genomic_DNA"/>
</dbReference>
<evidence type="ECO:0000313" key="2">
    <source>
        <dbReference type="EMBL" id="MED6238909.1"/>
    </source>
</evidence>